<dbReference type="Pfam" id="PF02492">
    <property type="entry name" value="cobW"/>
    <property type="match status" value="1"/>
</dbReference>
<dbReference type="InterPro" id="IPR003495">
    <property type="entry name" value="CobW/HypB/UreG_nucleotide-bd"/>
</dbReference>
<dbReference type="SUPFAM" id="SSF52540">
    <property type="entry name" value="P-loop containing nucleoside triphosphate hydrolases"/>
    <property type="match status" value="1"/>
</dbReference>
<dbReference type="InterPro" id="IPR011629">
    <property type="entry name" value="CobW-like_C"/>
</dbReference>
<dbReference type="GO" id="GO:0000166">
    <property type="term" value="F:nucleotide binding"/>
    <property type="evidence" value="ECO:0007669"/>
    <property type="project" value="UniProtKB-KW"/>
</dbReference>
<dbReference type="HOGENOM" id="CLU_017452_1_1_11"/>
<dbReference type="SMART" id="SM00833">
    <property type="entry name" value="CobW_C"/>
    <property type="match status" value="1"/>
</dbReference>
<dbReference type="Gene3D" id="3.40.50.300">
    <property type="entry name" value="P-loop containing nucleotide triphosphate hydrolases"/>
    <property type="match status" value="1"/>
</dbReference>
<dbReference type="Gene3D" id="3.30.1220.10">
    <property type="entry name" value="CobW-like, C-terminal domain"/>
    <property type="match status" value="1"/>
</dbReference>
<comment type="catalytic activity">
    <reaction evidence="5">
        <text>GTP + H2O = GDP + phosphate + H(+)</text>
        <dbReference type="Rhea" id="RHEA:19669"/>
        <dbReference type="ChEBI" id="CHEBI:15377"/>
        <dbReference type="ChEBI" id="CHEBI:15378"/>
        <dbReference type="ChEBI" id="CHEBI:37565"/>
        <dbReference type="ChEBI" id="CHEBI:43474"/>
        <dbReference type="ChEBI" id="CHEBI:58189"/>
    </reaction>
    <physiologicalReaction direction="left-to-right" evidence="5">
        <dbReference type="Rhea" id="RHEA:19670"/>
    </physiologicalReaction>
</comment>
<dbReference type="PANTHER" id="PTHR13748">
    <property type="entry name" value="COBW-RELATED"/>
    <property type="match status" value="1"/>
</dbReference>
<dbReference type="PANTHER" id="PTHR13748:SF62">
    <property type="entry name" value="COBW DOMAIN-CONTAINING PROTEIN"/>
    <property type="match status" value="1"/>
</dbReference>
<feature type="domain" description="CobW C-terminal" evidence="7">
    <location>
        <begin position="270"/>
        <end position="360"/>
    </location>
</feature>
<sequence>MSRVGVPVVVVAGFLGSGKTTLLNHLLREGGRDGSVGARIGVLVNDFGAVNIDAMLVAGQADSAVSLANGCMCCSVDRDGLDAALSTLLRPSARIDAIVIEASGIAEPRALIRMVTGSDDPRMRYGGLVYVVDAAMFARTRHEHPEIDLHIAVADLVVLNKIDLVEPEALDDITTVLRELNPTAAQISVIDARVDPAMLFDPVVAPDADAPDSAGDDTGPVQLTLDALLHDPGRRDSETLDCGTADEHEHGHGDHLGPGTHGHRHLHDEFTSVEFTSTAPMDPRRLARFLERPPVGCYRIKGVAHFDLPGHRQRHIVHGVGGFVEVRRDSWAGQARQTSIVAIGTGIDRDEVLSVLTAAVADDTTADDEHGILHITRHLPAR</sequence>
<dbReference type="GO" id="GO:0005737">
    <property type="term" value="C:cytoplasm"/>
    <property type="evidence" value="ECO:0007669"/>
    <property type="project" value="TreeGrafter"/>
</dbReference>
<dbReference type="SUPFAM" id="SSF90002">
    <property type="entry name" value="Hypothetical protein YjiA, C-terminal domain"/>
    <property type="match status" value="1"/>
</dbReference>
<dbReference type="InterPro" id="IPR051316">
    <property type="entry name" value="Zinc-reg_GTPase_activator"/>
</dbReference>
<comment type="similarity">
    <text evidence="4">Belongs to the SIMIBI class G3E GTPase family. ZNG1 subfamily.</text>
</comment>
<dbReference type="CDD" id="cd03112">
    <property type="entry name" value="CobW-like"/>
    <property type="match status" value="1"/>
</dbReference>
<dbReference type="EMBL" id="CP003119">
    <property type="protein sequence ID" value="AFA74231.1"/>
    <property type="molecule type" value="Genomic_DNA"/>
</dbReference>
<dbReference type="GO" id="GO:0016787">
    <property type="term" value="F:hydrolase activity"/>
    <property type="evidence" value="ECO:0007669"/>
    <property type="project" value="UniProtKB-KW"/>
</dbReference>
<dbReference type="Proteomes" id="UP000009154">
    <property type="component" value="Chromosome"/>
</dbReference>
<keyword evidence="2" id="KW-0378">Hydrolase</keyword>
<accession>H6MXB3</accession>
<reference evidence="8 9" key="1">
    <citation type="journal article" date="2012" name="Appl. Environ. Microbiol.">
        <title>Involvement of two latex-clearing proteins during rubber degradation and insights into the subsequent degradation pathway revealed by the genome sequence of Gordonia polyisoprenivorans strain VH2.</title>
        <authorList>
            <person name="Hiessl S."/>
            <person name="Schuldes J."/>
            <person name="Thurmer A."/>
            <person name="Halbsguth T."/>
            <person name="Broker D."/>
            <person name="Angelov A."/>
            <person name="Liebl W."/>
            <person name="Daniel R."/>
            <person name="Steinbuchel A."/>
        </authorList>
    </citation>
    <scope>NUCLEOTIDE SEQUENCE [LARGE SCALE GENOMIC DNA]</scope>
    <source>
        <strain evidence="9">DSM 44266 / VH2</strain>
    </source>
</reference>
<dbReference type="KEGG" id="gpo:GPOL_c32160"/>
<dbReference type="GeneID" id="90160244"/>
<evidence type="ECO:0000256" key="6">
    <source>
        <dbReference type="SAM" id="MobiDB-lite"/>
    </source>
</evidence>
<keyword evidence="1" id="KW-0547">Nucleotide-binding</keyword>
<dbReference type="RefSeq" id="WP_014360693.1">
    <property type="nucleotide sequence ID" value="NC_016906.1"/>
</dbReference>
<feature type="region of interest" description="Disordered" evidence="6">
    <location>
        <begin position="232"/>
        <end position="265"/>
    </location>
</feature>
<feature type="compositionally biased region" description="Basic and acidic residues" evidence="6">
    <location>
        <begin position="245"/>
        <end position="255"/>
    </location>
</feature>
<dbReference type="Pfam" id="PF07683">
    <property type="entry name" value="CobW_C"/>
    <property type="match status" value="1"/>
</dbReference>
<evidence type="ECO:0000256" key="3">
    <source>
        <dbReference type="ARBA" id="ARBA00023186"/>
    </source>
</evidence>
<organism evidence="8 9">
    <name type="scientific">Gordonia polyisoprenivorans (strain DSM 44266 / VH2)</name>
    <dbReference type="NCBI Taxonomy" id="1112204"/>
    <lineage>
        <taxon>Bacteria</taxon>
        <taxon>Bacillati</taxon>
        <taxon>Actinomycetota</taxon>
        <taxon>Actinomycetes</taxon>
        <taxon>Mycobacteriales</taxon>
        <taxon>Gordoniaceae</taxon>
        <taxon>Gordonia</taxon>
    </lineage>
</organism>
<keyword evidence="9" id="KW-1185">Reference proteome</keyword>
<evidence type="ECO:0000313" key="9">
    <source>
        <dbReference type="Proteomes" id="UP000009154"/>
    </source>
</evidence>
<dbReference type="eggNOG" id="COG0523">
    <property type="taxonomic scope" value="Bacteria"/>
</dbReference>
<protein>
    <submittedName>
        <fullName evidence="8">Cobalamin synthesis protein/P47K</fullName>
    </submittedName>
</protein>
<dbReference type="InterPro" id="IPR027417">
    <property type="entry name" value="P-loop_NTPase"/>
</dbReference>
<evidence type="ECO:0000313" key="8">
    <source>
        <dbReference type="EMBL" id="AFA74231.1"/>
    </source>
</evidence>
<evidence type="ECO:0000259" key="7">
    <source>
        <dbReference type="SMART" id="SM00833"/>
    </source>
</evidence>
<proteinExistence type="inferred from homology"/>
<dbReference type="STRING" id="1112204.GPOL_c32160"/>
<evidence type="ECO:0000256" key="1">
    <source>
        <dbReference type="ARBA" id="ARBA00022741"/>
    </source>
</evidence>
<dbReference type="AlphaFoldDB" id="H6MXB3"/>
<name>H6MXB3_GORPV</name>
<evidence type="ECO:0000256" key="4">
    <source>
        <dbReference type="ARBA" id="ARBA00034320"/>
    </source>
</evidence>
<evidence type="ECO:0000256" key="2">
    <source>
        <dbReference type="ARBA" id="ARBA00022801"/>
    </source>
</evidence>
<keyword evidence="3" id="KW-0143">Chaperone</keyword>
<gene>
    <name evidence="8" type="ordered locus">GPOL_c32160</name>
</gene>
<dbReference type="InterPro" id="IPR036627">
    <property type="entry name" value="CobW-likC_sf"/>
</dbReference>
<evidence type="ECO:0000256" key="5">
    <source>
        <dbReference type="ARBA" id="ARBA00049117"/>
    </source>
</evidence>